<keyword evidence="1 4" id="KW-0378">Hydrolase</keyword>
<protein>
    <submittedName>
        <fullName evidence="4">N-acetylmuramoyl-L-alanine amidase</fullName>
        <ecNumber evidence="4">3.5.1.28</ecNumber>
    </submittedName>
</protein>
<dbReference type="Pfam" id="PF01832">
    <property type="entry name" value="Glucosaminidase"/>
    <property type="match status" value="1"/>
</dbReference>
<evidence type="ECO:0000259" key="3">
    <source>
        <dbReference type="SMART" id="SM00646"/>
    </source>
</evidence>
<dbReference type="EC" id="3.5.1.28" evidence="4"/>
<feature type="domain" description="MurNAc-LAA" evidence="3">
    <location>
        <begin position="314"/>
        <end position="453"/>
    </location>
</feature>
<evidence type="ECO:0000313" key="4">
    <source>
        <dbReference type="EMBL" id="HIY79100.1"/>
    </source>
</evidence>
<reference evidence="4" key="2">
    <citation type="submission" date="2021-04" db="EMBL/GenBank/DDBJ databases">
        <authorList>
            <person name="Gilroy R."/>
        </authorList>
    </citation>
    <scope>NUCLEOTIDE SEQUENCE</scope>
    <source>
        <strain evidence="4">ChiHjej10B9-743</strain>
    </source>
</reference>
<gene>
    <name evidence="4" type="ORF">IAA42_01510</name>
</gene>
<accession>A0A9D1Z930</accession>
<dbReference type="AlphaFoldDB" id="A0A9D1Z930"/>
<dbReference type="GO" id="GO:0009253">
    <property type="term" value="P:peptidoglycan catabolic process"/>
    <property type="evidence" value="ECO:0007669"/>
    <property type="project" value="InterPro"/>
</dbReference>
<dbReference type="PANTHER" id="PTHR30404:SF0">
    <property type="entry name" value="N-ACETYLMURAMOYL-L-ALANINE AMIDASE AMIC"/>
    <property type="match status" value="1"/>
</dbReference>
<dbReference type="CDD" id="cd02696">
    <property type="entry name" value="MurNAc-LAA"/>
    <property type="match status" value="1"/>
</dbReference>
<dbReference type="Pfam" id="PF01520">
    <property type="entry name" value="Amidase_3"/>
    <property type="match status" value="1"/>
</dbReference>
<dbReference type="InterPro" id="IPR002508">
    <property type="entry name" value="MurNAc-LAA_cat"/>
</dbReference>
<dbReference type="SUPFAM" id="SSF53187">
    <property type="entry name" value="Zn-dependent exopeptidases"/>
    <property type="match status" value="1"/>
</dbReference>
<comment type="caution">
    <text evidence="4">The sequence shown here is derived from an EMBL/GenBank/DDBJ whole genome shotgun (WGS) entry which is preliminary data.</text>
</comment>
<feature type="compositionally biased region" description="Acidic residues" evidence="2">
    <location>
        <begin position="35"/>
        <end position="49"/>
    </location>
</feature>
<dbReference type="SMART" id="SM00646">
    <property type="entry name" value="Ami_3"/>
    <property type="match status" value="1"/>
</dbReference>
<reference evidence="4" key="1">
    <citation type="journal article" date="2021" name="PeerJ">
        <title>Extensive microbial diversity within the chicken gut microbiome revealed by metagenomics and culture.</title>
        <authorList>
            <person name="Gilroy R."/>
            <person name="Ravi A."/>
            <person name="Getino M."/>
            <person name="Pursley I."/>
            <person name="Horton D.L."/>
            <person name="Alikhan N.F."/>
            <person name="Baker D."/>
            <person name="Gharbi K."/>
            <person name="Hall N."/>
            <person name="Watson M."/>
            <person name="Adriaenssens E.M."/>
            <person name="Foster-Nyarko E."/>
            <person name="Jarju S."/>
            <person name="Secka A."/>
            <person name="Antonio M."/>
            <person name="Oren A."/>
            <person name="Chaudhuri R.R."/>
            <person name="La Ragione R."/>
            <person name="Hildebrand F."/>
            <person name="Pallen M.J."/>
        </authorList>
    </citation>
    <scope>NUCLEOTIDE SEQUENCE</scope>
    <source>
        <strain evidence="4">ChiHjej10B9-743</strain>
    </source>
</reference>
<proteinExistence type="predicted"/>
<dbReference type="EMBL" id="DXCP01000006">
    <property type="protein sequence ID" value="HIY79100.1"/>
    <property type="molecule type" value="Genomic_DNA"/>
</dbReference>
<dbReference type="GO" id="GO:0008745">
    <property type="term" value="F:N-acetylmuramoyl-L-alanine amidase activity"/>
    <property type="evidence" value="ECO:0007669"/>
    <property type="project" value="UniProtKB-EC"/>
</dbReference>
<dbReference type="InterPro" id="IPR002901">
    <property type="entry name" value="MGlyc_endo_b_GlcNAc-like_dom"/>
</dbReference>
<dbReference type="Proteomes" id="UP000824133">
    <property type="component" value="Unassembled WGS sequence"/>
</dbReference>
<dbReference type="GO" id="GO:0030288">
    <property type="term" value="C:outer membrane-bounded periplasmic space"/>
    <property type="evidence" value="ECO:0007669"/>
    <property type="project" value="TreeGrafter"/>
</dbReference>
<evidence type="ECO:0000313" key="5">
    <source>
        <dbReference type="Proteomes" id="UP000824133"/>
    </source>
</evidence>
<organism evidence="4 5">
    <name type="scientific">Candidatus Olsenella excrementavium</name>
    <dbReference type="NCBI Taxonomy" id="2838709"/>
    <lineage>
        <taxon>Bacteria</taxon>
        <taxon>Bacillati</taxon>
        <taxon>Actinomycetota</taxon>
        <taxon>Coriobacteriia</taxon>
        <taxon>Coriobacteriales</taxon>
        <taxon>Atopobiaceae</taxon>
        <taxon>Olsenella</taxon>
    </lineage>
</organism>
<dbReference type="GO" id="GO:0004040">
    <property type="term" value="F:amidase activity"/>
    <property type="evidence" value="ECO:0007669"/>
    <property type="project" value="InterPro"/>
</dbReference>
<feature type="region of interest" description="Disordered" evidence="2">
    <location>
        <begin position="35"/>
        <end position="86"/>
    </location>
</feature>
<name>A0A9D1Z930_9ACTN</name>
<feature type="compositionally biased region" description="Acidic residues" evidence="2">
    <location>
        <begin position="58"/>
        <end position="73"/>
    </location>
</feature>
<evidence type="ECO:0000256" key="1">
    <source>
        <dbReference type="ARBA" id="ARBA00022801"/>
    </source>
</evidence>
<dbReference type="Gene3D" id="1.10.530.10">
    <property type="match status" value="1"/>
</dbReference>
<dbReference type="Gene3D" id="3.40.630.40">
    <property type="entry name" value="Zn-dependent exopeptidases"/>
    <property type="match status" value="1"/>
</dbReference>
<sequence length="846" mass="90922">MNKNRRFLPVLSVLLAILLSLSPLVQPIGFALAEQPEDTVSEAESDSDIPSDSYAQPEEAEESTIVDVEESQGGEEAPTVPDDQSDVTVMSSNVLSFLYLDVAEVEPGETQNVVVALNEEIGSAITSATLTIQNDAGEDVASYDLSTSDAMAALFSFDTSELSVGTYQVGSMSVVTDAGSYVIDFSDAQVRSFSVSYGVSSLSLEGEEGHDSVTAYTIDEDGNLVEAESVAMAVSSAQQVTSSRSRSRSSSLVIALDPGHGGYDSGAIGVNGVREADLTWKIAGYCRDELVNQYGATVVMTRGQNENPSLKERAQRAADAGAGVLVSIHLNSTGSGAAYGSEIYVPNSHGYDLETHSVGVDLAEKILDQLSALGLHDRGVKTRDYETGNIYDANSDGSTSKDYYGIIRESRALGIPGIIVEHAFIDNASDYNNYLSSDAKLKALGVADATGIAQQFELSAASEDDYAAVYDFDYYVSRYPDVAAAYGNDRDAVFSHFLTFGMAEGRRGNKGFDVEGYYNRYADLRRAFGTDLPSYYEHYARFGVKEGRDASPCDSLSGWVTVSGGLDYSPVYDGAYYFSSNPDLRAAYTKTSASGEVRLVDDAGLLSHFLTFGMAEGRRGNKGFNVKYYQYRYDDLQGAYGTNLKEYYLHYLQFGRREGRETDGTVPPNWSLSASSKKIMGTSATNAAQIARYYRSAVGESSYPASVYKSKGAPSIDDFARIVCEEAAAEGVRAEVVFCQAMHETGWLRFGGDVSVGQCNFAGIGATGGGVAGATFADVRTGIRAQVQHLKAYASTEALNNACVDPRFNYVTRGIAPTLDDLDGRWATGKGYGAKIYSLMQELLKS</sequence>
<dbReference type="InterPro" id="IPR050695">
    <property type="entry name" value="N-acetylmuramoyl_amidase_3"/>
</dbReference>
<evidence type="ECO:0000256" key="2">
    <source>
        <dbReference type="SAM" id="MobiDB-lite"/>
    </source>
</evidence>
<dbReference type="PANTHER" id="PTHR30404">
    <property type="entry name" value="N-ACETYLMURAMOYL-L-ALANINE AMIDASE"/>
    <property type="match status" value="1"/>
</dbReference>